<sequence>MFNGTLTFRAFTTGMVLALPLTVLPAHTAAAAGQRIRDVQGAGHESPLTGRTVSGVAGVVTAVTGNGFWMQDPRPDGKDETSEGVFVFTRTHPTTVAGDSVRVDGKVSEYRPGGSSSANLSRTEIDATRTTVDAHGAALPEPVRLGPKGRRAPAAITGATGTFDPRRDALDFYESLEGMRVRVEDAVAVGPSGDGELPVLPGGGAGAGTRAERGGIVLRAGDANPERVILGDALAALPALNVGDRLPGANDGVLDYGHGDFKLLLTAAPRAESGGLTRETTRPARSAELSVATASMEGLSPDTPPARVAALAADIVDGLQSPDLVTVSGVQDNSGTKDDGTVVADQTLAELITAISAAGGPAYDWRAISPRDNADGGEAGGNNRVVFLFRADRGLTFVDRPALDGTDTGDGSDVATRVIGENGRVRLSHSPGRIAPSDAAWSGTRKPLAAEVTWQGRRLIVVANHWSPRFSDDQPLFGRRQPPLRPSEWRREAQARVVAGFVKSVRAVDKNAGVIVAGNLNERDFAAPPKILARDAELTDLPATLPQPERYTAIVGGNAQALDHIMLSPSLRRAKHEFDIVHRAAEFADRAGDHDPTVVRLELPAR</sequence>
<dbReference type="PANTHER" id="PTHR42834:SF1">
    <property type="entry name" value="ENDONUCLEASE_EXONUCLEASE_PHOSPHATASE FAMILY PROTEIN (AFU_ORTHOLOGUE AFUA_3G09210)"/>
    <property type="match status" value="1"/>
</dbReference>
<dbReference type="SUPFAM" id="SSF56219">
    <property type="entry name" value="DNase I-like"/>
    <property type="match status" value="1"/>
</dbReference>
<dbReference type="CDD" id="cd04486">
    <property type="entry name" value="YhcR_OBF_like"/>
    <property type="match status" value="1"/>
</dbReference>
<reference evidence="4" key="1">
    <citation type="journal article" date="2019" name="Int. J. Syst. Evol. Microbiol.">
        <title>The Global Catalogue of Microorganisms (GCM) 10K type strain sequencing project: providing services to taxonomists for standard genome sequencing and annotation.</title>
        <authorList>
            <consortium name="The Broad Institute Genomics Platform"/>
            <consortium name="The Broad Institute Genome Sequencing Center for Infectious Disease"/>
            <person name="Wu L."/>
            <person name="Ma J."/>
        </authorList>
    </citation>
    <scope>NUCLEOTIDE SEQUENCE [LARGE SCALE GENOMIC DNA]</scope>
    <source>
        <strain evidence="4">JCM 6833</strain>
    </source>
</reference>
<proteinExistence type="predicted"/>
<feature type="signal peptide" evidence="2">
    <location>
        <begin position="1"/>
        <end position="31"/>
    </location>
</feature>
<feature type="chain" id="PRO_5046104537" description="Endonuclease/exonuclease/phosphatase" evidence="2">
    <location>
        <begin position="32"/>
        <end position="606"/>
    </location>
</feature>
<name>A0ABP6C3V6_9ACTN</name>
<keyword evidence="4" id="KW-1185">Reference proteome</keyword>
<accession>A0ABP6C3V6</accession>
<keyword evidence="2" id="KW-0732">Signal</keyword>
<feature type="region of interest" description="Disordered" evidence="1">
    <location>
        <begin position="139"/>
        <end position="160"/>
    </location>
</feature>
<organism evidence="3 4">
    <name type="scientific">Actinomadura fulvescens</name>
    <dbReference type="NCBI Taxonomy" id="46160"/>
    <lineage>
        <taxon>Bacteria</taxon>
        <taxon>Bacillati</taxon>
        <taxon>Actinomycetota</taxon>
        <taxon>Actinomycetes</taxon>
        <taxon>Streptosporangiales</taxon>
        <taxon>Thermomonosporaceae</taxon>
        <taxon>Actinomadura</taxon>
    </lineage>
</organism>
<dbReference type="Gene3D" id="3.60.10.10">
    <property type="entry name" value="Endonuclease/exonuclease/phosphatase"/>
    <property type="match status" value="1"/>
</dbReference>
<protein>
    <recommendedName>
        <fullName evidence="5">Endonuclease/exonuclease/phosphatase</fullName>
    </recommendedName>
</protein>
<evidence type="ECO:0000313" key="3">
    <source>
        <dbReference type="EMBL" id="GAA2601271.1"/>
    </source>
</evidence>
<dbReference type="PANTHER" id="PTHR42834">
    <property type="entry name" value="ENDONUCLEASE/EXONUCLEASE/PHOSPHATASE FAMILY PROTEIN (AFU_ORTHOLOGUE AFUA_3G09210)"/>
    <property type="match status" value="1"/>
</dbReference>
<gene>
    <name evidence="3" type="ORF">GCM10010411_38640</name>
</gene>
<dbReference type="Proteomes" id="UP001501509">
    <property type="component" value="Unassembled WGS sequence"/>
</dbReference>
<dbReference type="RefSeq" id="WP_344542706.1">
    <property type="nucleotide sequence ID" value="NZ_BAAATD010000005.1"/>
</dbReference>
<evidence type="ECO:0000256" key="1">
    <source>
        <dbReference type="SAM" id="MobiDB-lite"/>
    </source>
</evidence>
<dbReference type="EMBL" id="BAAATD010000005">
    <property type="protein sequence ID" value="GAA2601271.1"/>
    <property type="molecule type" value="Genomic_DNA"/>
</dbReference>
<evidence type="ECO:0008006" key="5">
    <source>
        <dbReference type="Google" id="ProtNLM"/>
    </source>
</evidence>
<dbReference type="InterPro" id="IPR036691">
    <property type="entry name" value="Endo/exonu/phosph_ase_sf"/>
</dbReference>
<comment type="caution">
    <text evidence="3">The sequence shown here is derived from an EMBL/GenBank/DDBJ whole genome shotgun (WGS) entry which is preliminary data.</text>
</comment>
<evidence type="ECO:0000313" key="4">
    <source>
        <dbReference type="Proteomes" id="UP001501509"/>
    </source>
</evidence>
<evidence type="ECO:0000256" key="2">
    <source>
        <dbReference type="SAM" id="SignalP"/>
    </source>
</evidence>